<dbReference type="Proteomes" id="UP000054383">
    <property type="component" value="Unassembled WGS sequence"/>
</dbReference>
<evidence type="ECO:0000259" key="3">
    <source>
        <dbReference type="Pfam" id="PF24883"/>
    </source>
</evidence>
<protein>
    <submittedName>
        <fullName evidence="4">Vegetative incompatibility protein HET-E-1</fullName>
    </submittedName>
</protein>
<keyword evidence="1" id="KW-0677">Repeat</keyword>
<feature type="domain" description="Nephrocystin 3-like N-terminal" evidence="3">
    <location>
        <begin position="396"/>
        <end position="554"/>
    </location>
</feature>
<dbReference type="InterPro" id="IPR035994">
    <property type="entry name" value="Nucleoside_phosphorylase_sf"/>
</dbReference>
<evidence type="ECO:0000256" key="1">
    <source>
        <dbReference type="ARBA" id="ARBA00022737"/>
    </source>
</evidence>
<dbReference type="GO" id="GO:0009116">
    <property type="term" value="P:nucleoside metabolic process"/>
    <property type="evidence" value="ECO:0007669"/>
    <property type="project" value="InterPro"/>
</dbReference>
<dbReference type="OrthoDB" id="1577640at2759"/>
<dbReference type="InterPro" id="IPR000845">
    <property type="entry name" value="Nucleoside_phosphorylase_d"/>
</dbReference>
<dbReference type="AlphaFoldDB" id="A0A0U1M7E4"/>
<evidence type="ECO:0000313" key="5">
    <source>
        <dbReference type="Proteomes" id="UP000054383"/>
    </source>
</evidence>
<dbReference type="OMA" id="HWIERRE"/>
<dbReference type="Gene3D" id="3.40.50.300">
    <property type="entry name" value="P-loop containing nucleotide triphosphate hydrolases"/>
    <property type="match status" value="1"/>
</dbReference>
<dbReference type="PANTHER" id="PTHR46082:SF11">
    <property type="entry name" value="AAA+ ATPASE DOMAIN-CONTAINING PROTEIN-RELATED"/>
    <property type="match status" value="1"/>
</dbReference>
<dbReference type="InterPro" id="IPR056884">
    <property type="entry name" value="NPHP3-like_N"/>
</dbReference>
<evidence type="ECO:0000313" key="4">
    <source>
        <dbReference type="EMBL" id="CRG91478.1"/>
    </source>
</evidence>
<dbReference type="GO" id="GO:0003824">
    <property type="term" value="F:catalytic activity"/>
    <property type="evidence" value="ECO:0007669"/>
    <property type="project" value="InterPro"/>
</dbReference>
<dbReference type="SUPFAM" id="SSF52540">
    <property type="entry name" value="P-loop containing nucleoside triphosphate hydrolases"/>
    <property type="match status" value="1"/>
</dbReference>
<reference evidence="4 5" key="1">
    <citation type="submission" date="2015-04" db="EMBL/GenBank/DDBJ databases">
        <authorList>
            <person name="Syromyatnikov M.Y."/>
            <person name="Popov V.N."/>
        </authorList>
    </citation>
    <scope>NUCLEOTIDE SEQUENCE [LARGE SCALE GENOMIC DNA]</scope>
    <source>
        <strain evidence="4">WF-38-12</strain>
    </source>
</reference>
<dbReference type="SUPFAM" id="SSF53167">
    <property type="entry name" value="Purine and uridine phosphorylases"/>
    <property type="match status" value="1"/>
</dbReference>
<sequence>MLRMSNPQHYTVGWICALRTEYVAAQEFLDDEHELPEFVSPNDTNDYALGRLGKHNVVIAVLPEGEYGTASAASVAANMLHSFPNVRIGLMVGIGGGVPSQKHDIRLGDIVVSAPRDGHGGVFQYDFGKTIQEQAFQHTRFLNQPPTILRTAVTGIQAQYERKGHQLEEAINTILERNPRLRPKYARPQPRTDRLFYTQVIHDPRGCVAFCETDSSHWIERREREPYENNLAIHYGLVASGNQLMKDAVIRDRLAEEKDVLCFEMEAAGLMNQFPCLVIRGICDYSDSHKNQEWQGYAAMAAAAYAKDLLSRIPPNKVEAERRISDVLSLVEKNIINEVHTTAQMTIATIEISDSDRRREKVLAKLPYARGSTFDSFDGDLDPRCHPETRVALRRRIAEWARNRQGKSIFWLKGMAGTGKSTISRTVAETLHQEGKLGASFFFKRGEADRSSVALLFTTICAQLLAKVPSLVAPIEMAMDTDPNISDKSMGEQFEKLIYLPLSQIRDRLPQALKLIIVIDALDECAQDGDTLLRLLSQTRHRWSPSLQIFITSRPEQQIRSGFTDVPEDVRENIELHEIPQPIIKQDIATFLQYRFAQIQEQYTKNGGLLPLNWPGREAMSVLVEMAVPLFIFAATLCRFVEDPAWSDPTGQLEKVLQYRDVKGDSEVDKLDATYSPILNQLIEGRPAKTQQSLVGRFRRIVGTIVHLAEPLSQLSLASLLDIASQEIAGQLASLHSVLSVPSAPDSPIKMLHLSFRDFLIDPDKRHTNPFWVNETETHKMIMAKCLERMSQPGIFQENICNLPGYGTQRADIDGRIIDNHLSPEIKYACRFWVYHLKESQTRINDGDAVYMFLQDHFLHWLESLSLLGRIADSIYLVGTLQAVVSDNNTEIRRFLDDAMRFLRKNLSVIDQAPLQLYASALIFTPKRSVIRNSATDA</sequence>
<dbReference type="Gene3D" id="3.40.50.1580">
    <property type="entry name" value="Nucleoside phosphorylase domain"/>
    <property type="match status" value="1"/>
</dbReference>
<dbReference type="PANTHER" id="PTHR46082">
    <property type="entry name" value="ATP/GTP-BINDING PROTEIN-RELATED"/>
    <property type="match status" value="1"/>
</dbReference>
<proteinExistence type="predicted"/>
<dbReference type="InterPro" id="IPR053137">
    <property type="entry name" value="NLR-like"/>
</dbReference>
<organism evidence="4 5">
    <name type="scientific">Talaromyces islandicus</name>
    <name type="common">Penicillium islandicum</name>
    <dbReference type="NCBI Taxonomy" id="28573"/>
    <lineage>
        <taxon>Eukaryota</taxon>
        <taxon>Fungi</taxon>
        <taxon>Dikarya</taxon>
        <taxon>Ascomycota</taxon>
        <taxon>Pezizomycotina</taxon>
        <taxon>Eurotiomycetes</taxon>
        <taxon>Eurotiomycetidae</taxon>
        <taxon>Eurotiales</taxon>
        <taxon>Trichocomaceae</taxon>
        <taxon>Talaromyces</taxon>
        <taxon>Talaromyces sect. Islandici</taxon>
    </lineage>
</organism>
<dbReference type="Pfam" id="PF24883">
    <property type="entry name" value="NPHP3_N"/>
    <property type="match status" value="1"/>
</dbReference>
<gene>
    <name evidence="4" type="ORF">PISL3812_08527</name>
</gene>
<dbReference type="InterPro" id="IPR027417">
    <property type="entry name" value="P-loop_NTPase"/>
</dbReference>
<name>A0A0U1M7E4_TALIS</name>
<dbReference type="EMBL" id="CVMT01000009">
    <property type="protein sequence ID" value="CRG91478.1"/>
    <property type="molecule type" value="Genomic_DNA"/>
</dbReference>
<dbReference type="STRING" id="28573.A0A0U1M7E4"/>
<feature type="domain" description="Nucleoside phosphorylase" evidence="2">
    <location>
        <begin position="13"/>
        <end position="163"/>
    </location>
</feature>
<evidence type="ECO:0000259" key="2">
    <source>
        <dbReference type="Pfam" id="PF01048"/>
    </source>
</evidence>
<dbReference type="Pfam" id="PF01048">
    <property type="entry name" value="PNP_UDP_1"/>
    <property type="match status" value="1"/>
</dbReference>
<keyword evidence="5" id="KW-1185">Reference proteome</keyword>
<accession>A0A0U1M7E4</accession>